<feature type="active site" description="Proton donor" evidence="8">
    <location>
        <position position="402"/>
    </location>
</feature>
<dbReference type="PRINTS" id="PR00738">
    <property type="entry name" value="GLHYDRLASE20"/>
</dbReference>
<keyword evidence="5 11" id="KW-0326">Glycosidase</keyword>
<dbReference type="InterPro" id="IPR017853">
    <property type="entry name" value="GH"/>
</dbReference>
<comment type="similarity">
    <text evidence="2">Belongs to the glycosyl hydrolase 20 family.</text>
</comment>
<evidence type="ECO:0000256" key="8">
    <source>
        <dbReference type="PIRSR" id="PIRSR625705-1"/>
    </source>
</evidence>
<dbReference type="InterPro" id="IPR015883">
    <property type="entry name" value="Glyco_hydro_20_cat"/>
</dbReference>
<evidence type="ECO:0000256" key="4">
    <source>
        <dbReference type="ARBA" id="ARBA00022801"/>
    </source>
</evidence>
<dbReference type="EC" id="3.2.1.52" evidence="3"/>
<dbReference type="Pfam" id="PF00728">
    <property type="entry name" value="Glyco_hydro_20"/>
    <property type="match status" value="1"/>
</dbReference>
<evidence type="ECO:0000259" key="9">
    <source>
        <dbReference type="Pfam" id="PF00728"/>
    </source>
</evidence>
<dbReference type="KEGG" id="oat:OAN307_c43340"/>
<evidence type="ECO:0000256" key="2">
    <source>
        <dbReference type="ARBA" id="ARBA00006285"/>
    </source>
</evidence>
<dbReference type="STRING" id="391626.OAN307_c43340"/>
<proteinExistence type="inferred from homology"/>
<dbReference type="PANTHER" id="PTHR22600">
    <property type="entry name" value="BETA-HEXOSAMINIDASE"/>
    <property type="match status" value="1"/>
</dbReference>
<feature type="domain" description="Glycoside hydrolase family 20 catalytic" evidence="9">
    <location>
        <begin position="229"/>
        <end position="573"/>
    </location>
</feature>
<dbReference type="InterPro" id="IPR029018">
    <property type="entry name" value="Hex-like_dom2"/>
</dbReference>
<protein>
    <recommendedName>
        <fullName evidence="3">beta-N-acetylhexosaminidase</fullName>
        <ecNumber evidence="3">3.2.1.52</ecNumber>
    </recommendedName>
    <alternativeName>
        <fullName evidence="6">Beta-N-acetylhexosaminidase</fullName>
    </alternativeName>
    <alternativeName>
        <fullName evidence="7">N-acetyl-beta-glucosaminidase</fullName>
    </alternativeName>
</protein>
<keyword evidence="12" id="KW-1185">Reference proteome</keyword>
<evidence type="ECO:0000256" key="1">
    <source>
        <dbReference type="ARBA" id="ARBA00001231"/>
    </source>
</evidence>
<evidence type="ECO:0000313" key="11">
    <source>
        <dbReference type="EMBL" id="AGI69714.1"/>
    </source>
</evidence>
<dbReference type="EMBL" id="CP003740">
    <property type="protein sequence ID" value="AGI69714.1"/>
    <property type="molecule type" value="Genomic_DNA"/>
</dbReference>
<evidence type="ECO:0000259" key="10">
    <source>
        <dbReference type="Pfam" id="PF02838"/>
    </source>
</evidence>
<dbReference type="OrthoDB" id="9763537at2"/>
<keyword evidence="4 11" id="KW-0378">Hydrolase</keyword>
<reference evidence="11 12" key="1">
    <citation type="journal article" date="2013" name="PLoS ONE">
        <title>Poles Apart: Arctic and Antarctic Octadecabacter strains Share High Genome Plasticity and a New Type of Xanthorhodopsin.</title>
        <authorList>
            <person name="Vollmers J."/>
            <person name="Voget S."/>
            <person name="Dietrich S."/>
            <person name="Gollnow K."/>
            <person name="Smits M."/>
            <person name="Meyer K."/>
            <person name="Brinkhoff T."/>
            <person name="Simon M."/>
            <person name="Daniel R."/>
        </authorList>
    </citation>
    <scope>NUCLEOTIDE SEQUENCE [LARGE SCALE GENOMIC DNA]</scope>
    <source>
        <strain evidence="11 12">307</strain>
    </source>
</reference>
<dbReference type="SUPFAM" id="SSF51445">
    <property type="entry name" value="(Trans)glycosidases"/>
    <property type="match status" value="1"/>
</dbReference>
<comment type="catalytic activity">
    <reaction evidence="1">
        <text>Hydrolysis of terminal non-reducing N-acetyl-D-hexosamine residues in N-acetyl-beta-D-hexosaminides.</text>
        <dbReference type="EC" id="3.2.1.52"/>
    </reaction>
</comment>
<evidence type="ECO:0000256" key="5">
    <source>
        <dbReference type="ARBA" id="ARBA00023295"/>
    </source>
</evidence>
<dbReference type="Pfam" id="PF02838">
    <property type="entry name" value="Glyco_hydro_20b"/>
    <property type="match status" value="1"/>
</dbReference>
<dbReference type="PANTHER" id="PTHR22600:SF57">
    <property type="entry name" value="BETA-N-ACETYLHEXOSAMINIDASE"/>
    <property type="match status" value="1"/>
</dbReference>
<name>M9RAN4_9RHOB</name>
<dbReference type="SUPFAM" id="SSF55545">
    <property type="entry name" value="beta-N-acetylhexosaminidase-like domain"/>
    <property type="match status" value="1"/>
</dbReference>
<dbReference type="eggNOG" id="COG3525">
    <property type="taxonomic scope" value="Bacteria"/>
</dbReference>
<dbReference type="InterPro" id="IPR015882">
    <property type="entry name" value="HEX_bac_N"/>
</dbReference>
<evidence type="ECO:0000256" key="3">
    <source>
        <dbReference type="ARBA" id="ARBA00012663"/>
    </source>
</evidence>
<dbReference type="Gene3D" id="3.30.379.10">
    <property type="entry name" value="Chitobiase/beta-hexosaminidase domain 2-like"/>
    <property type="match status" value="1"/>
</dbReference>
<dbReference type="RefSeq" id="WP_015501634.1">
    <property type="nucleotide sequence ID" value="NC_020911.1"/>
</dbReference>
<gene>
    <name evidence="11" type="ORF">OAN307_c43340</name>
</gene>
<feature type="domain" description="Beta-hexosaminidase bacterial type N-terminal" evidence="10">
    <location>
        <begin position="119"/>
        <end position="225"/>
    </location>
</feature>
<evidence type="ECO:0000313" key="12">
    <source>
        <dbReference type="Proteomes" id="UP000005307"/>
    </source>
</evidence>
<dbReference type="GO" id="GO:0016020">
    <property type="term" value="C:membrane"/>
    <property type="evidence" value="ECO:0007669"/>
    <property type="project" value="TreeGrafter"/>
</dbReference>
<dbReference type="GO" id="GO:0030203">
    <property type="term" value="P:glycosaminoglycan metabolic process"/>
    <property type="evidence" value="ECO:0007669"/>
    <property type="project" value="TreeGrafter"/>
</dbReference>
<accession>M9RAN4</accession>
<evidence type="ECO:0000256" key="6">
    <source>
        <dbReference type="ARBA" id="ARBA00030512"/>
    </source>
</evidence>
<dbReference type="HOGENOM" id="CLU_007082_5_1_5"/>
<organism evidence="11 12">
    <name type="scientific">Octadecabacter antarcticus 307</name>
    <dbReference type="NCBI Taxonomy" id="391626"/>
    <lineage>
        <taxon>Bacteria</taxon>
        <taxon>Pseudomonadati</taxon>
        <taxon>Pseudomonadota</taxon>
        <taxon>Alphaproteobacteria</taxon>
        <taxon>Rhodobacterales</taxon>
        <taxon>Roseobacteraceae</taxon>
        <taxon>Octadecabacter</taxon>
    </lineage>
</organism>
<dbReference type="GO" id="GO:0005975">
    <property type="term" value="P:carbohydrate metabolic process"/>
    <property type="evidence" value="ECO:0007669"/>
    <property type="project" value="InterPro"/>
</dbReference>
<sequence>MKFECSIKDARLDCVVISDHNISRPVFCTSGITRMTVIHGGEQVTQTGSYIEVQLPDLIEEVPYTFSLGYDGYAPANRAWMPLGPYLRTGDGGVIQLPPVRSGFHPVPDEPTTSFSGLKLIPQPTHWSPTGQTVLVNSYSCETDAMRFVAALAERQNQGPFLRPDGHPVIMETADLPHDAYTLAITSEHITMAAGDAGGQFYGAITLLMLLQTHKGEIPCGTITDTPRFAWRGQHLDCARHFYKLETITQLLDLMALLKLNRFHWHFADDEAFRLQIECLPQLWQQTQMRGEGHLVPAIFSGSPLAGGSYSKDDARTLIAHAKTLNIEVMPEIEVPAHALALAQVFPDTRDPDDVGSERSVQGYTANVVNPAMPRTWDILEALAREVGALFPFGLLHLGCDELPIDTWMGSPTAKALMAEEGLETTQDLQGWTMSRLAQTVVKNGQRPAAWEEAAQGKNAGIGHNAVLFSWTGAASGFAAARAGYDVVMTPAQHVYMDMAHTDDIDDWGANWAGYVSLDDTIAWDVIPLDEPELVKHIIGVQGAFWSEFTTQDAQLWPMLVPRILGVASKGWQSRDITPADLHSLATDFTRIWRA</sequence>
<dbReference type="InterPro" id="IPR025705">
    <property type="entry name" value="Beta_hexosaminidase_sua/sub"/>
</dbReference>
<dbReference type="AlphaFoldDB" id="M9RAN4"/>
<dbReference type="GO" id="GO:0004563">
    <property type="term" value="F:beta-N-acetylhexosaminidase activity"/>
    <property type="evidence" value="ECO:0007669"/>
    <property type="project" value="UniProtKB-EC"/>
</dbReference>
<evidence type="ECO:0000256" key="7">
    <source>
        <dbReference type="ARBA" id="ARBA00033000"/>
    </source>
</evidence>
<dbReference type="Proteomes" id="UP000005307">
    <property type="component" value="Chromosome"/>
</dbReference>
<dbReference type="Gene3D" id="3.20.20.80">
    <property type="entry name" value="Glycosidases"/>
    <property type="match status" value="1"/>
</dbReference>